<keyword evidence="8" id="KW-0804">Transcription</keyword>
<keyword evidence="3" id="KW-0808">Transferase</keyword>
<keyword evidence="5" id="KW-0805">Transcription regulation</keyword>
<evidence type="ECO:0000256" key="9">
    <source>
        <dbReference type="SAM" id="MobiDB-lite"/>
    </source>
</evidence>
<feature type="domain" description="RNA polymerase sigma factor 54 DNA-binding" evidence="10">
    <location>
        <begin position="322"/>
        <end position="410"/>
    </location>
</feature>
<reference evidence="12" key="1">
    <citation type="submission" date="2018-01" db="EMBL/GenBank/DDBJ databases">
        <authorList>
            <person name="Regsiter A."/>
            <person name="William W."/>
        </authorList>
    </citation>
    <scope>NUCLEOTIDE SEQUENCE</scope>
    <source>
        <strain evidence="12">TRIP AH-1</strain>
    </source>
</reference>
<evidence type="ECO:0000256" key="1">
    <source>
        <dbReference type="ARBA" id="ARBA00008798"/>
    </source>
</evidence>
<evidence type="ECO:0000256" key="3">
    <source>
        <dbReference type="ARBA" id="ARBA00022679"/>
    </source>
</evidence>
<protein>
    <submittedName>
        <fullName evidence="12">RNA polymerase sigma-54 factor</fullName>
    </submittedName>
</protein>
<proteinExistence type="inferred from homology"/>
<keyword evidence="4" id="KW-0548">Nucleotidyltransferase</keyword>
<dbReference type="NCBIfam" id="TIGR02395">
    <property type="entry name" value="rpoN_sigma"/>
    <property type="match status" value="1"/>
</dbReference>
<dbReference type="GO" id="GO:0003677">
    <property type="term" value="F:DNA binding"/>
    <property type="evidence" value="ECO:0007669"/>
    <property type="project" value="UniProtKB-KW"/>
</dbReference>
<evidence type="ECO:0000256" key="4">
    <source>
        <dbReference type="ARBA" id="ARBA00022695"/>
    </source>
</evidence>
<dbReference type="Pfam" id="PF04963">
    <property type="entry name" value="Sigma54_CBD"/>
    <property type="match status" value="1"/>
</dbReference>
<sequence length="436" mass="50067">MALELRQSLILTQQLVMTPQMQLAIKLLHLTRLELIETINEEIEENPALEESFEGEPDEEGSTDADSEQIGQYLSDMTEVTAKENAPDGFDWENDLSEYNIERERSFAPYEERDNSPAVENILPAQTNLYSHLMWQLGMNDLDEDQKEIGVHIIHNLNEDGFLEISPEEISHITGHALEKVLETLCMIQEFDPVGVATRDTRESLLIQIRFQDLGGSVAEKIIMDHLGDLENRKYNHIARQLSVPIDEILTALTVIQGLEPKPGRIYSSERTIYITPDIYVIKTNDKYEIVQNENGLPKLKISPYYKDILRNGNLASKDVKTYIQEKLKSAAWLIKSIHQRQRTIYRVTESIVRFQKDFLDNGITRLRPLVLRDVADDIEMHESTVSRVTKNKYVHTPQGLFELKYFLGHRTFVWVTPICCGHALMTWNAAGFLLG</sequence>
<accession>A0A445MYC3</accession>
<dbReference type="PIRSF" id="PIRSF000774">
    <property type="entry name" value="RpoN"/>
    <property type="match status" value="1"/>
</dbReference>
<feature type="region of interest" description="Disordered" evidence="9">
    <location>
        <begin position="44"/>
        <end position="66"/>
    </location>
</feature>
<name>A0A445MYC3_9BACT</name>
<evidence type="ECO:0000313" key="12">
    <source>
        <dbReference type="EMBL" id="SPD74490.1"/>
    </source>
</evidence>
<dbReference type="PROSITE" id="PS50044">
    <property type="entry name" value="SIGMA54_3"/>
    <property type="match status" value="1"/>
</dbReference>
<dbReference type="GO" id="GO:0001216">
    <property type="term" value="F:DNA-binding transcription activator activity"/>
    <property type="evidence" value="ECO:0007669"/>
    <property type="project" value="InterPro"/>
</dbReference>
<dbReference type="PROSITE" id="PS00717">
    <property type="entry name" value="SIGMA54_1"/>
    <property type="match status" value="1"/>
</dbReference>
<evidence type="ECO:0000256" key="6">
    <source>
        <dbReference type="ARBA" id="ARBA00023082"/>
    </source>
</evidence>
<keyword evidence="2" id="KW-0240">DNA-directed RNA polymerase</keyword>
<organism evidence="12">
    <name type="scientific">uncultured Desulfobacterium sp</name>
    <dbReference type="NCBI Taxonomy" id="201089"/>
    <lineage>
        <taxon>Bacteria</taxon>
        <taxon>Pseudomonadati</taxon>
        <taxon>Thermodesulfobacteriota</taxon>
        <taxon>Desulfobacteria</taxon>
        <taxon>Desulfobacterales</taxon>
        <taxon>Desulfobacteriaceae</taxon>
        <taxon>Desulfobacterium</taxon>
        <taxon>environmental samples</taxon>
    </lineage>
</organism>
<dbReference type="Pfam" id="PF00309">
    <property type="entry name" value="Sigma54_AID"/>
    <property type="match status" value="1"/>
</dbReference>
<dbReference type="InterPro" id="IPR007046">
    <property type="entry name" value="RNA_pol_sigma_54_core-bd"/>
</dbReference>
<dbReference type="GO" id="GO:0000428">
    <property type="term" value="C:DNA-directed RNA polymerase complex"/>
    <property type="evidence" value="ECO:0007669"/>
    <property type="project" value="UniProtKB-KW"/>
</dbReference>
<dbReference type="EMBL" id="OJIN01000146">
    <property type="protein sequence ID" value="SPD74490.1"/>
    <property type="molecule type" value="Genomic_DNA"/>
</dbReference>
<evidence type="ECO:0000256" key="8">
    <source>
        <dbReference type="ARBA" id="ARBA00023163"/>
    </source>
</evidence>
<gene>
    <name evidence="12" type="primary">rpoN</name>
    <name evidence="12" type="ORF">PITCH_A230176</name>
</gene>
<evidence type="ECO:0000256" key="5">
    <source>
        <dbReference type="ARBA" id="ARBA00023015"/>
    </source>
</evidence>
<dbReference type="GO" id="GO:0016779">
    <property type="term" value="F:nucleotidyltransferase activity"/>
    <property type="evidence" value="ECO:0007669"/>
    <property type="project" value="UniProtKB-KW"/>
</dbReference>
<keyword evidence="7" id="KW-0238">DNA-binding</keyword>
<dbReference type="Gene3D" id="1.10.10.1330">
    <property type="entry name" value="RNA polymerase sigma-54 factor, core-binding domain"/>
    <property type="match status" value="1"/>
</dbReference>
<evidence type="ECO:0000259" key="11">
    <source>
        <dbReference type="Pfam" id="PF04963"/>
    </source>
</evidence>
<dbReference type="GO" id="GO:0006352">
    <property type="term" value="P:DNA-templated transcription initiation"/>
    <property type="evidence" value="ECO:0007669"/>
    <property type="project" value="InterPro"/>
</dbReference>
<dbReference type="Pfam" id="PF04552">
    <property type="entry name" value="Sigma54_DBD"/>
    <property type="match status" value="1"/>
</dbReference>
<comment type="similarity">
    <text evidence="1">Belongs to the sigma-54 factor family.</text>
</comment>
<dbReference type="InterPro" id="IPR038709">
    <property type="entry name" value="RpoN_core-bd_sf"/>
</dbReference>
<dbReference type="PRINTS" id="PR00045">
    <property type="entry name" value="SIGMA54FCT"/>
</dbReference>
<dbReference type="InterPro" id="IPR007634">
    <property type="entry name" value="RNA_pol_sigma_54_DNA-bd"/>
</dbReference>
<dbReference type="InterPro" id="IPR000394">
    <property type="entry name" value="RNA_pol_sigma_54"/>
</dbReference>
<evidence type="ECO:0000256" key="7">
    <source>
        <dbReference type="ARBA" id="ARBA00023125"/>
    </source>
</evidence>
<dbReference type="PANTHER" id="PTHR32248:SF4">
    <property type="entry name" value="RNA POLYMERASE SIGMA-54 FACTOR"/>
    <property type="match status" value="1"/>
</dbReference>
<dbReference type="AlphaFoldDB" id="A0A445MYC3"/>
<keyword evidence="6" id="KW-0731">Sigma factor</keyword>
<evidence type="ECO:0000256" key="2">
    <source>
        <dbReference type="ARBA" id="ARBA00022478"/>
    </source>
</evidence>
<dbReference type="PANTHER" id="PTHR32248">
    <property type="entry name" value="RNA POLYMERASE SIGMA-54 FACTOR"/>
    <property type="match status" value="1"/>
</dbReference>
<feature type="domain" description="RNA polymerase sigma factor 54 core-binding" evidence="11">
    <location>
        <begin position="119"/>
        <end position="306"/>
    </location>
</feature>
<evidence type="ECO:0000259" key="10">
    <source>
        <dbReference type="Pfam" id="PF04552"/>
    </source>
</evidence>
<dbReference type="GO" id="GO:0016987">
    <property type="term" value="F:sigma factor activity"/>
    <property type="evidence" value="ECO:0007669"/>
    <property type="project" value="UniProtKB-KW"/>
</dbReference>